<comment type="caution">
    <text evidence="1">The sequence shown here is derived from an EMBL/GenBank/DDBJ whole genome shotgun (WGS) entry which is preliminary data.</text>
</comment>
<evidence type="ECO:0000313" key="1">
    <source>
        <dbReference type="EMBL" id="CAI0377543.1"/>
    </source>
</evidence>
<dbReference type="EMBL" id="CAMGYJ010000002">
    <property type="protein sequence ID" value="CAI0377543.1"/>
    <property type="molecule type" value="Genomic_DNA"/>
</dbReference>
<evidence type="ECO:0008006" key="3">
    <source>
        <dbReference type="Google" id="ProtNLM"/>
    </source>
</evidence>
<organism evidence="1 2">
    <name type="scientific">Linum tenue</name>
    <dbReference type="NCBI Taxonomy" id="586396"/>
    <lineage>
        <taxon>Eukaryota</taxon>
        <taxon>Viridiplantae</taxon>
        <taxon>Streptophyta</taxon>
        <taxon>Embryophyta</taxon>
        <taxon>Tracheophyta</taxon>
        <taxon>Spermatophyta</taxon>
        <taxon>Magnoliopsida</taxon>
        <taxon>eudicotyledons</taxon>
        <taxon>Gunneridae</taxon>
        <taxon>Pentapetalae</taxon>
        <taxon>rosids</taxon>
        <taxon>fabids</taxon>
        <taxon>Malpighiales</taxon>
        <taxon>Linaceae</taxon>
        <taxon>Linum</taxon>
    </lineage>
</organism>
<keyword evidence="2" id="KW-1185">Reference proteome</keyword>
<gene>
    <name evidence="1" type="ORF">LITE_LOCUS1495</name>
</gene>
<evidence type="ECO:0000313" key="2">
    <source>
        <dbReference type="Proteomes" id="UP001154282"/>
    </source>
</evidence>
<sequence>RDSNQIALLHGFGKYVLSKPLVCNLFFRWFFPFVEWHHKRIRFTIWSTNKNCLTYDAQYKGINHNQRLKRIIFRIFHFREGLE</sequence>
<accession>A0AAV0GYX7</accession>
<proteinExistence type="predicted"/>
<protein>
    <recommendedName>
        <fullName evidence="3">Maturase K</fullName>
    </recommendedName>
</protein>
<name>A0AAV0GYX7_9ROSI</name>
<feature type="non-terminal residue" evidence="1">
    <location>
        <position position="1"/>
    </location>
</feature>
<reference evidence="1" key="1">
    <citation type="submission" date="2022-08" db="EMBL/GenBank/DDBJ databases">
        <authorList>
            <person name="Gutierrez-Valencia J."/>
        </authorList>
    </citation>
    <scope>NUCLEOTIDE SEQUENCE</scope>
</reference>
<dbReference type="Proteomes" id="UP001154282">
    <property type="component" value="Unassembled WGS sequence"/>
</dbReference>
<dbReference type="AlphaFoldDB" id="A0AAV0GYX7"/>